<feature type="compositionally biased region" description="Basic and acidic residues" evidence="4">
    <location>
        <begin position="208"/>
        <end position="222"/>
    </location>
</feature>
<feature type="region of interest" description="Disordered" evidence="4">
    <location>
        <begin position="208"/>
        <end position="291"/>
    </location>
</feature>
<accession>A0A2I9CSR9</accession>
<dbReference type="AlphaFoldDB" id="A0A2I9CSR9"/>
<comment type="caution">
    <text evidence="5">The sequence shown here is derived from an EMBL/GenBank/DDBJ whole genome shotgun (WGS) entry which is preliminary data.</text>
</comment>
<dbReference type="Gene3D" id="2.40.50.140">
    <property type="entry name" value="Nucleic acid-binding proteins"/>
    <property type="match status" value="2"/>
</dbReference>
<name>A0A2I9CSR9_9DEIO</name>
<dbReference type="Proteomes" id="UP000236569">
    <property type="component" value="Unassembled WGS sequence"/>
</dbReference>
<dbReference type="EMBL" id="BFAG01000002">
    <property type="protein sequence ID" value="GBF04742.1"/>
    <property type="molecule type" value="Genomic_DNA"/>
</dbReference>
<gene>
    <name evidence="5" type="ORF">DAERI_020339</name>
</gene>
<evidence type="ECO:0000256" key="3">
    <source>
        <dbReference type="RuleBase" id="RU000524"/>
    </source>
</evidence>
<dbReference type="RefSeq" id="WP_103128205.1">
    <property type="nucleotide sequence ID" value="NZ_BFAG01000002.1"/>
</dbReference>
<comment type="caution">
    <text evidence="2">Lacks conserved residue(s) required for the propagation of feature annotation.</text>
</comment>
<dbReference type="GO" id="GO:0006260">
    <property type="term" value="P:DNA replication"/>
    <property type="evidence" value="ECO:0007669"/>
    <property type="project" value="InterPro"/>
</dbReference>
<dbReference type="HAMAP" id="MF_00984">
    <property type="entry name" value="SSB"/>
    <property type="match status" value="1"/>
</dbReference>
<dbReference type="SUPFAM" id="SSF50249">
    <property type="entry name" value="Nucleic acid-binding proteins"/>
    <property type="match status" value="2"/>
</dbReference>
<dbReference type="PANTHER" id="PTHR10302:SF27">
    <property type="entry name" value="SINGLE-STRANDED DNA-BINDING PROTEIN"/>
    <property type="match status" value="1"/>
</dbReference>
<dbReference type="GO" id="GO:0003697">
    <property type="term" value="F:single-stranded DNA binding"/>
    <property type="evidence" value="ECO:0007669"/>
    <property type="project" value="UniProtKB-UniRule"/>
</dbReference>
<evidence type="ECO:0000256" key="4">
    <source>
        <dbReference type="SAM" id="MobiDB-lite"/>
    </source>
</evidence>
<dbReference type="InterPro" id="IPR012340">
    <property type="entry name" value="NA-bd_OB-fold"/>
</dbReference>
<evidence type="ECO:0000256" key="1">
    <source>
        <dbReference type="ARBA" id="ARBA00023125"/>
    </source>
</evidence>
<keyword evidence="1 2" id="KW-0238">DNA-binding</keyword>
<keyword evidence="6" id="KW-1185">Reference proteome</keyword>
<organism evidence="5 6">
    <name type="scientific">Deinococcus aerius</name>
    <dbReference type="NCBI Taxonomy" id="200253"/>
    <lineage>
        <taxon>Bacteria</taxon>
        <taxon>Thermotogati</taxon>
        <taxon>Deinococcota</taxon>
        <taxon>Deinococci</taxon>
        <taxon>Deinococcales</taxon>
        <taxon>Deinococcaceae</taxon>
        <taxon>Deinococcus</taxon>
    </lineage>
</organism>
<dbReference type="InterPro" id="IPR000424">
    <property type="entry name" value="Primosome_PriB/ssb"/>
</dbReference>
<dbReference type="GO" id="GO:0009295">
    <property type="term" value="C:nucleoid"/>
    <property type="evidence" value="ECO:0007669"/>
    <property type="project" value="TreeGrafter"/>
</dbReference>
<proteinExistence type="inferred from homology"/>
<dbReference type="PROSITE" id="PS50935">
    <property type="entry name" value="SSB"/>
    <property type="match status" value="2"/>
</dbReference>
<dbReference type="NCBIfam" id="TIGR00621">
    <property type="entry name" value="ssb"/>
    <property type="match status" value="1"/>
</dbReference>
<evidence type="ECO:0000313" key="5">
    <source>
        <dbReference type="EMBL" id="GBF04742.1"/>
    </source>
</evidence>
<dbReference type="Pfam" id="PF00436">
    <property type="entry name" value="SSB"/>
    <property type="match status" value="2"/>
</dbReference>
<dbReference type="OrthoDB" id="9809878at2"/>
<reference evidence="6" key="1">
    <citation type="submission" date="2018-01" db="EMBL/GenBank/DDBJ databases">
        <title>Draft Genome Sequence of the Radioresistant Bacterium Deinococcus aerius TR0125, Isolated from the Higher Atmosphere above Japan.</title>
        <authorList>
            <person name="Satoh K."/>
            <person name="Arai H."/>
            <person name="Sanzen T."/>
            <person name="Kawaguchi Y."/>
            <person name="Hayashi H."/>
            <person name="Yokobori S."/>
            <person name="Yamagishi A."/>
            <person name="Oono Y."/>
            <person name="Narumi I."/>
        </authorList>
    </citation>
    <scope>NUCLEOTIDE SEQUENCE [LARGE SCALE GENOMIC DNA]</scope>
    <source>
        <strain evidence="6">TR0125</strain>
    </source>
</reference>
<evidence type="ECO:0000313" key="6">
    <source>
        <dbReference type="Proteomes" id="UP000236569"/>
    </source>
</evidence>
<sequence length="291" mass="31262">MNKVLIIAALARDPELRYTPGGTAVLDLTLAGERHITGSDGRAHVIPFYENGQALGKYAEHLAERGYQAGDVLVADGQLDYSQWEASEGGKRSALRVRVTGTVRQADGDFELIQDGRGGQRLRGGLNRATVIGNVSADPELRSTPAGDAVLGLRLGVNEKYKDRQGQAQEKTHWVDVTLWRDLALAHQGLRKGDPVLVEGALVDESWTDRDGRGRRTKKVEADTVVPLSRGAGTGTSGTPTPAREQRQPVAASGTRAASSQNAAPARTRSEGLDIDQGLEDFPPDEEPLPF</sequence>
<protein>
    <recommendedName>
        <fullName evidence="2 3">Single-stranded DNA-binding protein</fullName>
        <shortName evidence="2">SSB</shortName>
    </recommendedName>
</protein>
<dbReference type="InterPro" id="IPR011344">
    <property type="entry name" value="ssDNA-bd"/>
</dbReference>
<feature type="compositionally biased region" description="Acidic residues" evidence="4">
    <location>
        <begin position="273"/>
        <end position="291"/>
    </location>
</feature>
<evidence type="ECO:0000256" key="2">
    <source>
        <dbReference type="HAMAP-Rule" id="MF_00984"/>
    </source>
</evidence>
<dbReference type="CDD" id="cd04496">
    <property type="entry name" value="SSB_OBF"/>
    <property type="match status" value="2"/>
</dbReference>
<dbReference type="PANTHER" id="PTHR10302">
    <property type="entry name" value="SINGLE-STRANDED DNA-BINDING PROTEIN"/>
    <property type="match status" value="1"/>
</dbReference>